<dbReference type="GO" id="GO:0004089">
    <property type="term" value="F:carbonate dehydratase activity"/>
    <property type="evidence" value="ECO:0007669"/>
    <property type="project" value="UniProtKB-EC"/>
</dbReference>
<evidence type="ECO:0000256" key="4">
    <source>
        <dbReference type="ARBA" id="ARBA00022833"/>
    </source>
</evidence>
<dbReference type="FunFam" id="3.40.1050.10:FF:000006">
    <property type="entry name" value="Carbonic anhydrase"/>
    <property type="match status" value="1"/>
</dbReference>
<dbReference type="InterPro" id="IPR015892">
    <property type="entry name" value="Carbonic_anhydrase_CS"/>
</dbReference>
<dbReference type="CDD" id="cd03378">
    <property type="entry name" value="beta_CA_cladeC"/>
    <property type="match status" value="1"/>
</dbReference>
<dbReference type="HOGENOM" id="CLU_053879_4_2_6"/>
<protein>
    <recommendedName>
        <fullName evidence="2">carbonic anhydrase</fullName>
        <ecNumber evidence="2">4.2.1.1</ecNumber>
    </recommendedName>
</protein>
<proteinExistence type="inferred from homology"/>
<feature type="binding site" evidence="8">
    <location>
        <position position="159"/>
    </location>
    <ligand>
        <name>Zn(2+)</name>
        <dbReference type="ChEBI" id="CHEBI:29105"/>
    </ligand>
</feature>
<organism evidence="9 10">
    <name type="scientific">Pseudomonas fluorescens HK44</name>
    <dbReference type="NCBI Taxonomy" id="1042209"/>
    <lineage>
        <taxon>Bacteria</taxon>
        <taxon>Pseudomonadati</taxon>
        <taxon>Pseudomonadota</taxon>
        <taxon>Gammaproteobacteria</taxon>
        <taxon>Pseudomonadales</taxon>
        <taxon>Pseudomonadaceae</taxon>
        <taxon>Pseudomonas</taxon>
    </lineage>
</organism>
<dbReference type="InterPro" id="IPR036874">
    <property type="entry name" value="Carbonic_anhydrase_sf"/>
</dbReference>
<accession>A0A010RY05</accession>
<evidence type="ECO:0000313" key="10">
    <source>
        <dbReference type="Proteomes" id="UP000022611"/>
    </source>
</evidence>
<dbReference type="PROSITE" id="PS00704">
    <property type="entry name" value="PROK_CO2_ANHYDRASE_1"/>
    <property type="match status" value="1"/>
</dbReference>
<comment type="similarity">
    <text evidence="1">Belongs to the beta-class carbonic anhydrase family.</text>
</comment>
<evidence type="ECO:0000256" key="1">
    <source>
        <dbReference type="ARBA" id="ARBA00006217"/>
    </source>
</evidence>
<dbReference type="Proteomes" id="UP000022611">
    <property type="component" value="Unassembled WGS sequence"/>
</dbReference>
<evidence type="ECO:0000256" key="3">
    <source>
        <dbReference type="ARBA" id="ARBA00022723"/>
    </source>
</evidence>
<dbReference type="GO" id="GO:0008270">
    <property type="term" value="F:zinc ion binding"/>
    <property type="evidence" value="ECO:0007669"/>
    <property type="project" value="InterPro"/>
</dbReference>
<feature type="binding site" evidence="8">
    <location>
        <position position="156"/>
    </location>
    <ligand>
        <name>Zn(2+)</name>
        <dbReference type="ChEBI" id="CHEBI:29105"/>
    </ligand>
</feature>
<keyword evidence="5" id="KW-0456">Lyase</keyword>
<dbReference type="PANTHER" id="PTHR11002:SF79">
    <property type="entry name" value="CARBONIC ANHYDRASE 2"/>
    <property type="match status" value="1"/>
</dbReference>
<evidence type="ECO:0000256" key="2">
    <source>
        <dbReference type="ARBA" id="ARBA00012925"/>
    </source>
</evidence>
<evidence type="ECO:0000256" key="6">
    <source>
        <dbReference type="ARBA" id="ARBA00024993"/>
    </source>
</evidence>
<dbReference type="eggNOG" id="COG0288">
    <property type="taxonomic scope" value="Bacteria"/>
</dbReference>
<dbReference type="Gene3D" id="3.40.1050.10">
    <property type="entry name" value="Carbonic anhydrase"/>
    <property type="match status" value="1"/>
</dbReference>
<reference evidence="9 10" key="1">
    <citation type="journal article" date="2011" name="J. Bacteriol.">
        <title>Draft genome sequence of the polycyclic aromatic hydrocarbon-degrading, genetically engineered bioluminescent bioreporter Pseudomonas fluorescens HK44.</title>
        <authorList>
            <person name="Chauhan A."/>
            <person name="Layton A.C."/>
            <person name="Williams D.E."/>
            <person name="Smartt A.E."/>
            <person name="Ripp S."/>
            <person name="Karpinets T.V."/>
            <person name="Brown S.D."/>
            <person name="Sayler G.S."/>
        </authorList>
    </citation>
    <scope>NUCLEOTIDE SEQUENCE [LARGE SCALE GENOMIC DNA]</scope>
    <source>
        <strain evidence="9 10">HK44</strain>
    </source>
</reference>
<dbReference type="PATRIC" id="fig|1042209.11.peg.4109"/>
<dbReference type="EMBL" id="AFOY02000015">
    <property type="protein sequence ID" value="EXF93704.1"/>
    <property type="molecule type" value="Genomic_DNA"/>
</dbReference>
<comment type="catalytic activity">
    <reaction evidence="7">
        <text>hydrogencarbonate + H(+) = CO2 + H2O</text>
        <dbReference type="Rhea" id="RHEA:10748"/>
        <dbReference type="ChEBI" id="CHEBI:15377"/>
        <dbReference type="ChEBI" id="CHEBI:15378"/>
        <dbReference type="ChEBI" id="CHEBI:16526"/>
        <dbReference type="ChEBI" id="CHEBI:17544"/>
        <dbReference type="EC" id="4.2.1.1"/>
    </reaction>
</comment>
<dbReference type="EC" id="4.2.1.1" evidence="2"/>
<dbReference type="OrthoDB" id="9797527at2"/>
<feature type="binding site" evidence="8">
    <location>
        <position position="103"/>
    </location>
    <ligand>
        <name>Zn(2+)</name>
        <dbReference type="ChEBI" id="CHEBI:29105"/>
    </ligand>
</feature>
<gene>
    <name evidence="9" type="ORF">HK44_008605</name>
</gene>
<keyword evidence="3 8" id="KW-0479">Metal-binding</keyword>
<dbReference type="SMART" id="SM00947">
    <property type="entry name" value="Pro_CA"/>
    <property type="match status" value="1"/>
</dbReference>
<dbReference type="Pfam" id="PF00484">
    <property type="entry name" value="Pro_CA"/>
    <property type="match status" value="1"/>
</dbReference>
<comment type="function">
    <text evidence="6">Catalyzes the reversible hydration of carbon dioxide to form bicarbonate.</text>
</comment>
<dbReference type="InterPro" id="IPR006311">
    <property type="entry name" value="TAT_signal"/>
</dbReference>
<dbReference type="GO" id="GO:0015976">
    <property type="term" value="P:carbon utilization"/>
    <property type="evidence" value="ECO:0007669"/>
    <property type="project" value="InterPro"/>
</dbReference>
<feature type="binding site" evidence="8">
    <location>
        <position position="105"/>
    </location>
    <ligand>
        <name>Zn(2+)</name>
        <dbReference type="ChEBI" id="CHEBI:29105"/>
    </ligand>
</feature>
<comment type="cofactor">
    <cofactor evidence="8">
        <name>Zn(2+)</name>
        <dbReference type="ChEBI" id="CHEBI:29105"/>
    </cofactor>
    <text evidence="8">Binds 1 zinc ion per subunit.</text>
</comment>
<dbReference type="SUPFAM" id="SSF53056">
    <property type="entry name" value="beta-carbonic anhydrase, cab"/>
    <property type="match status" value="1"/>
</dbReference>
<comment type="caution">
    <text evidence="9">The sequence shown here is derived from an EMBL/GenBank/DDBJ whole genome shotgun (WGS) entry which is preliminary data.</text>
</comment>
<dbReference type="RefSeq" id="WP_019690011.1">
    <property type="nucleotide sequence ID" value="NZ_AFOY02000015.1"/>
</dbReference>
<dbReference type="PANTHER" id="PTHR11002">
    <property type="entry name" value="CARBONIC ANHYDRASE"/>
    <property type="match status" value="1"/>
</dbReference>
<evidence type="ECO:0000256" key="8">
    <source>
        <dbReference type="PIRSR" id="PIRSR601765-1"/>
    </source>
</evidence>
<dbReference type="AlphaFoldDB" id="A0A010RY05"/>
<evidence type="ECO:0000256" key="5">
    <source>
        <dbReference type="ARBA" id="ARBA00023239"/>
    </source>
</evidence>
<dbReference type="InterPro" id="IPR001765">
    <property type="entry name" value="Carbonic_anhydrase"/>
</dbReference>
<keyword evidence="4 8" id="KW-0862">Zinc</keyword>
<sequence>MCESCDSTPTPDTDGRRRFLRLAGLGAGALLLAGALPDSIARAAEKKAPPPKPQNSINPDAALQRLIAGNKRYINGTSKTHDFKSEREALVSGQNPFVAVLSCADSRIAPEYAFDTARGDLFAVRVAGNFVTEEGLASLEYSVLVLGAPLILVLGHEDCGALNAGIKATKDNAVFPGQIQKLTDALRPSIEKVLKNPGNLLENATVQNVKDTVNNLKKTSPVLTEALSKGTLKIVGGIYRLASGKVDLIA</sequence>
<name>A0A010RY05_PSEFL</name>
<dbReference type="PROSITE" id="PS51318">
    <property type="entry name" value="TAT"/>
    <property type="match status" value="1"/>
</dbReference>
<evidence type="ECO:0000313" key="9">
    <source>
        <dbReference type="EMBL" id="EXF93704.1"/>
    </source>
</evidence>
<evidence type="ECO:0000256" key="7">
    <source>
        <dbReference type="ARBA" id="ARBA00048348"/>
    </source>
</evidence>